<dbReference type="Proteomes" id="UP000297861">
    <property type="component" value="Unassembled WGS sequence"/>
</dbReference>
<dbReference type="InterPro" id="IPR013783">
    <property type="entry name" value="Ig-like_fold"/>
</dbReference>
<protein>
    <recommendedName>
        <fullName evidence="2">BACON domain-containing protein</fullName>
    </recommendedName>
</protein>
<evidence type="ECO:0000259" key="2">
    <source>
        <dbReference type="Pfam" id="PF13004"/>
    </source>
</evidence>
<dbReference type="InterPro" id="IPR024361">
    <property type="entry name" value="BACON"/>
</dbReference>
<gene>
    <name evidence="3" type="ORF">E2605_01270</name>
</gene>
<dbReference type="InterPro" id="IPR036359">
    <property type="entry name" value="Thiol_cytolysin_sf"/>
</dbReference>
<keyword evidence="4" id="KW-1185">Reference proteome</keyword>
<keyword evidence="1" id="KW-0732">Signal</keyword>
<sequence length="417" mass="47188">MNRLHFILLSLLALLFSACSKDDNDTPSGNLLSISNNLETFGINKSNQTIRLTAEQKWSITGCPNWLSLDKTEGETSTDLNLEVDSNLSLDERTASLIIESGTEKILLQVKQRGASRNELLQWRSLQLGTFEDVQYKLDENNIERTYSFKVYEQFITPAMKNKIFVGNLVDSKLDDKFDIKEYNGYTFNPITVSTLMGNVETYIPSKKSEEEYVKAILKKNKTQNESFSSNSGIKYYSHRELNLIGLSNVGVALDEEIAGKSYKNMEMKKKGGVIFSFSQTIFSITMDYPDPLIKEIITKTPENADLSYISSVSYGRFGLLIAESDSDAEKLRKAVLHSIQNQTLNTEENEILLNSDFYLVKHNSSQNISIIKGGSELISIYKGIGENLDNIYPISFNVTNFFGYSMQFINFSLRLE</sequence>
<feature type="domain" description="BACON" evidence="2">
    <location>
        <begin position="57"/>
        <end position="112"/>
    </location>
</feature>
<comment type="caution">
    <text evidence="3">The sequence shown here is derived from an EMBL/GenBank/DDBJ whole genome shotgun (WGS) entry which is preliminary data.</text>
</comment>
<dbReference type="SUPFAM" id="SSF56978">
    <property type="entry name" value="Perfringolysin"/>
    <property type="match status" value="1"/>
</dbReference>
<name>A0A4Y8LDX9_9BACT</name>
<accession>A0A4Y8LDX9</accession>
<dbReference type="OrthoDB" id="1043265at2"/>
<dbReference type="STRING" id="1121485.GCA_000426485_01022"/>
<dbReference type="Pfam" id="PF13004">
    <property type="entry name" value="BACON"/>
    <property type="match status" value="1"/>
</dbReference>
<evidence type="ECO:0000313" key="4">
    <source>
        <dbReference type="Proteomes" id="UP000297861"/>
    </source>
</evidence>
<dbReference type="RefSeq" id="WP_134435248.1">
    <property type="nucleotide sequence ID" value="NZ_SOML01000001.1"/>
</dbReference>
<dbReference type="EMBL" id="SOML01000001">
    <property type="protein sequence ID" value="TFD98746.1"/>
    <property type="molecule type" value="Genomic_DNA"/>
</dbReference>
<dbReference type="GO" id="GO:0015485">
    <property type="term" value="F:cholesterol binding"/>
    <property type="evidence" value="ECO:0007669"/>
    <property type="project" value="InterPro"/>
</dbReference>
<proteinExistence type="predicted"/>
<evidence type="ECO:0000256" key="1">
    <source>
        <dbReference type="SAM" id="SignalP"/>
    </source>
</evidence>
<dbReference type="Gene3D" id="3.40.30.40">
    <property type="entry name" value="Perfringolysin"/>
    <property type="match status" value="1"/>
</dbReference>
<dbReference type="CDD" id="cd14948">
    <property type="entry name" value="BACON"/>
    <property type="match status" value="1"/>
</dbReference>
<dbReference type="Gene3D" id="2.60.40.10">
    <property type="entry name" value="Immunoglobulins"/>
    <property type="match status" value="1"/>
</dbReference>
<organism evidence="3 4">
    <name type="scientific">Dysgonomonas capnocytophagoides</name>
    <dbReference type="NCBI Taxonomy" id="45254"/>
    <lineage>
        <taxon>Bacteria</taxon>
        <taxon>Pseudomonadati</taxon>
        <taxon>Bacteroidota</taxon>
        <taxon>Bacteroidia</taxon>
        <taxon>Bacteroidales</taxon>
        <taxon>Dysgonomonadaceae</taxon>
        <taxon>Dysgonomonas</taxon>
    </lineage>
</organism>
<evidence type="ECO:0000313" key="3">
    <source>
        <dbReference type="EMBL" id="TFD98746.1"/>
    </source>
</evidence>
<feature type="signal peptide" evidence="1">
    <location>
        <begin position="1"/>
        <end position="21"/>
    </location>
</feature>
<feature type="chain" id="PRO_5021286451" description="BACON domain-containing protein" evidence="1">
    <location>
        <begin position="22"/>
        <end position="417"/>
    </location>
</feature>
<reference evidence="3 4" key="1">
    <citation type="submission" date="2019-03" db="EMBL/GenBank/DDBJ databases">
        <title>San Antonio Military Medical Center submission to MRSN (WRAIR), pending publication.</title>
        <authorList>
            <person name="Blyth D.M."/>
            <person name="Mccarthy S.L."/>
            <person name="Schall S.E."/>
            <person name="Stam J.A."/>
            <person name="Ong A.C."/>
            <person name="Mcgann P.T."/>
        </authorList>
    </citation>
    <scope>NUCLEOTIDE SEQUENCE [LARGE SCALE GENOMIC DNA]</scope>
    <source>
        <strain evidence="3 4">MRSN571793</strain>
    </source>
</reference>
<dbReference type="AlphaFoldDB" id="A0A4Y8LDX9"/>
<dbReference type="PROSITE" id="PS51257">
    <property type="entry name" value="PROKAR_LIPOPROTEIN"/>
    <property type="match status" value="1"/>
</dbReference>